<dbReference type="SUPFAM" id="SSF57184">
    <property type="entry name" value="Growth factor receptor domain"/>
    <property type="match status" value="1"/>
</dbReference>
<proteinExistence type="predicted"/>
<dbReference type="AlphaFoldDB" id="E1ZTP1"/>
<dbReference type="KEGG" id="cvr:CHLNCDRAFT_28701"/>
<accession>E1ZTP1</accession>
<dbReference type="InParanoid" id="E1ZTP1"/>
<reference evidence="2 3" key="1">
    <citation type="journal article" date="2010" name="Plant Cell">
        <title>The Chlorella variabilis NC64A genome reveals adaptation to photosymbiosis, coevolution with viruses, and cryptic sex.</title>
        <authorList>
            <person name="Blanc G."/>
            <person name="Duncan G."/>
            <person name="Agarkova I."/>
            <person name="Borodovsky M."/>
            <person name="Gurnon J."/>
            <person name="Kuo A."/>
            <person name="Lindquist E."/>
            <person name="Lucas S."/>
            <person name="Pangilinan J."/>
            <person name="Polle J."/>
            <person name="Salamov A."/>
            <person name="Terry A."/>
            <person name="Yamada T."/>
            <person name="Dunigan D.D."/>
            <person name="Grigoriev I.V."/>
            <person name="Claverie J.M."/>
            <person name="Van Etten J.L."/>
        </authorList>
    </citation>
    <scope>NUCLEOTIDE SEQUENCE [LARGE SCALE GENOMIC DNA]</scope>
    <source>
        <strain evidence="2 3">NC64A</strain>
    </source>
</reference>
<protein>
    <recommendedName>
        <fullName evidence="1">Tyrosine-protein kinase ephrin type A/B receptor-like domain-containing protein</fullName>
    </recommendedName>
</protein>
<name>E1ZTP1_CHLVA</name>
<dbReference type="OrthoDB" id="527488at2759"/>
<dbReference type="SMART" id="SM01411">
    <property type="entry name" value="Ephrin_rec_like"/>
    <property type="match status" value="2"/>
</dbReference>
<feature type="domain" description="Tyrosine-protein kinase ephrin type A/B receptor-like" evidence="1">
    <location>
        <begin position="45"/>
        <end position="90"/>
    </location>
</feature>
<dbReference type="EMBL" id="GL433873">
    <property type="protein sequence ID" value="EFN50794.1"/>
    <property type="molecule type" value="Genomic_DNA"/>
</dbReference>
<dbReference type="InterPro" id="IPR039181">
    <property type="entry name" value="Elapor1/2"/>
</dbReference>
<dbReference type="InterPro" id="IPR009030">
    <property type="entry name" value="Growth_fac_rcpt_cys_sf"/>
</dbReference>
<evidence type="ECO:0000259" key="1">
    <source>
        <dbReference type="Pfam" id="PF07699"/>
    </source>
</evidence>
<feature type="domain" description="Tyrosine-protein kinase ephrin type A/B receptor-like" evidence="1">
    <location>
        <begin position="2"/>
        <end position="39"/>
    </location>
</feature>
<organism evidence="3">
    <name type="scientific">Chlorella variabilis</name>
    <name type="common">Green alga</name>
    <dbReference type="NCBI Taxonomy" id="554065"/>
    <lineage>
        <taxon>Eukaryota</taxon>
        <taxon>Viridiplantae</taxon>
        <taxon>Chlorophyta</taxon>
        <taxon>core chlorophytes</taxon>
        <taxon>Trebouxiophyceae</taxon>
        <taxon>Chlorellales</taxon>
        <taxon>Chlorellaceae</taxon>
        <taxon>Chlorella clade</taxon>
        <taxon>Chlorella</taxon>
    </lineage>
</organism>
<feature type="non-terminal residue" evidence="2">
    <location>
        <position position="1"/>
    </location>
</feature>
<dbReference type="RefSeq" id="XP_005842896.1">
    <property type="nucleotide sequence ID" value="XM_005842834.1"/>
</dbReference>
<dbReference type="Proteomes" id="UP000008141">
    <property type="component" value="Unassembled WGS sequence"/>
</dbReference>
<evidence type="ECO:0000313" key="3">
    <source>
        <dbReference type="Proteomes" id="UP000008141"/>
    </source>
</evidence>
<keyword evidence="3" id="KW-1185">Reference proteome</keyword>
<dbReference type="InterPro" id="IPR011641">
    <property type="entry name" value="Tyr-kin_ephrin_A/B_rcpt-like"/>
</dbReference>
<dbReference type="PANTHER" id="PTHR22727">
    <property type="entry name" value="PROTEIN CBG13728"/>
    <property type="match status" value="1"/>
</dbReference>
<dbReference type="GO" id="GO:0016020">
    <property type="term" value="C:membrane"/>
    <property type="evidence" value="ECO:0007669"/>
    <property type="project" value="TreeGrafter"/>
</dbReference>
<dbReference type="Pfam" id="PF07699">
    <property type="entry name" value="Ephrin_rec_like"/>
    <property type="match status" value="2"/>
</dbReference>
<sequence>GCAPCDAGTYSQDPGADSCTPCDAGTYSTATGADSASTCTPCEAGTYSAASGLAGSCTACPLDSYASEPGSSSCLPCPADQTTSSTGATACEGALGCNNAGRGCGQCQTCAVDGRCVAVEAGLCSNPTQYGSKCVAGVCR</sequence>
<dbReference type="STRING" id="554065.E1ZTP1"/>
<evidence type="ECO:0000313" key="2">
    <source>
        <dbReference type="EMBL" id="EFN50794.1"/>
    </source>
</evidence>
<dbReference type="PANTHER" id="PTHR22727:SF15">
    <property type="entry name" value="MRH DOMAIN-CONTAINING PROTEIN"/>
    <property type="match status" value="1"/>
</dbReference>
<dbReference type="GeneID" id="17350242"/>
<dbReference type="Gene3D" id="2.10.50.10">
    <property type="entry name" value="Tumor Necrosis Factor Receptor, subunit A, domain 2"/>
    <property type="match status" value="2"/>
</dbReference>
<gene>
    <name evidence="2" type="ORF">CHLNCDRAFT_28701</name>
</gene>